<comment type="caution">
    <text evidence="1">The sequence shown here is derived from an EMBL/GenBank/DDBJ whole genome shotgun (WGS) entry which is preliminary data.</text>
</comment>
<reference evidence="1 2" key="1">
    <citation type="journal article" date="2018" name="Arch. Microbiol.">
        <title>New insights into the metabolic potential of the phototrophic purple bacterium Rhodopila globiformis DSM 161(T) from its draft genome sequence and evidence for a vanadium-dependent nitrogenase.</title>
        <authorList>
            <person name="Imhoff J.F."/>
            <person name="Rahn T."/>
            <person name="Kunzel S."/>
            <person name="Neulinger S.C."/>
        </authorList>
    </citation>
    <scope>NUCLEOTIDE SEQUENCE [LARGE SCALE GENOMIC DNA]</scope>
    <source>
        <strain evidence="1 2">DSM 161</strain>
    </source>
</reference>
<dbReference type="Proteomes" id="UP000239724">
    <property type="component" value="Unassembled WGS sequence"/>
</dbReference>
<gene>
    <name evidence="1" type="ORF">CCS01_30630</name>
</gene>
<dbReference type="EMBL" id="NHRY01000272">
    <property type="protein sequence ID" value="PPQ26184.1"/>
    <property type="molecule type" value="Genomic_DNA"/>
</dbReference>
<dbReference type="OrthoDB" id="7284147at2"/>
<evidence type="ECO:0000313" key="1">
    <source>
        <dbReference type="EMBL" id="PPQ26184.1"/>
    </source>
</evidence>
<proteinExistence type="predicted"/>
<evidence type="ECO:0008006" key="3">
    <source>
        <dbReference type="Google" id="ProtNLM"/>
    </source>
</evidence>
<dbReference type="AlphaFoldDB" id="A0A2S6MUZ7"/>
<sequence>MNNPALDAASRVAEVLAQENAALQRMDLPVAVALVPAKEAALADLARAAPLPASALSPAVLALGRRLADLAEENRVLLERAIGVQARIVQMIARAATPTRDTAHYRHPADRRAPYRGLAIAVSRRV</sequence>
<keyword evidence="2" id="KW-1185">Reference proteome</keyword>
<protein>
    <recommendedName>
        <fullName evidence="3">Flagellar protein FlgN</fullName>
    </recommendedName>
</protein>
<accession>A0A2S6MUZ7</accession>
<name>A0A2S6MUZ7_RHOGL</name>
<organism evidence="1 2">
    <name type="scientific">Rhodopila globiformis</name>
    <name type="common">Rhodopseudomonas globiformis</name>
    <dbReference type="NCBI Taxonomy" id="1071"/>
    <lineage>
        <taxon>Bacteria</taxon>
        <taxon>Pseudomonadati</taxon>
        <taxon>Pseudomonadota</taxon>
        <taxon>Alphaproteobacteria</taxon>
        <taxon>Acetobacterales</taxon>
        <taxon>Acetobacteraceae</taxon>
        <taxon>Rhodopila</taxon>
    </lineage>
</organism>
<evidence type="ECO:0000313" key="2">
    <source>
        <dbReference type="Proteomes" id="UP000239724"/>
    </source>
</evidence>
<dbReference type="RefSeq" id="WP_104522899.1">
    <property type="nucleotide sequence ID" value="NZ_NHRY01000272.1"/>
</dbReference>